<accession>A0A0B6WTY4</accession>
<dbReference type="NCBIfam" id="NF005589">
    <property type="entry name" value="PRK07314.1"/>
    <property type="match status" value="1"/>
</dbReference>
<dbReference type="SUPFAM" id="SSF53901">
    <property type="entry name" value="Thiolase-like"/>
    <property type="match status" value="2"/>
</dbReference>
<dbReference type="GO" id="GO:0006633">
    <property type="term" value="P:fatty acid biosynthetic process"/>
    <property type="evidence" value="ECO:0007669"/>
    <property type="project" value="TreeGrafter"/>
</dbReference>
<protein>
    <submittedName>
        <fullName evidence="5">3-oxoacyl-(Acyl-carrier-protein) synthase</fullName>
        <ecNumber evidence="5">2.3.1.179</ecNumber>
    </submittedName>
</protein>
<evidence type="ECO:0000313" key="5">
    <source>
        <dbReference type="EMBL" id="CDM64137.1"/>
    </source>
</evidence>
<dbReference type="OrthoDB" id="292158at2"/>
<proteinExistence type="inferred from homology"/>
<dbReference type="Gene3D" id="3.40.47.10">
    <property type="match status" value="1"/>
</dbReference>
<dbReference type="STRING" id="454194.PYK22_00129"/>
<reference evidence="5 6" key="2">
    <citation type="submission" date="2015-01" db="EMBL/GenBank/DDBJ databases">
        <title>Complete genome sequence of Pyrinomonas methylaliphatogenes type strain K22T.</title>
        <authorList>
            <person name="Lee K.C.Y."/>
            <person name="Power J.F."/>
            <person name="Dunfield P.F."/>
            <person name="Morgan X.C."/>
            <person name="Huttenhower C."/>
            <person name="Stott M.B."/>
        </authorList>
    </citation>
    <scope>NUCLEOTIDE SEQUENCE [LARGE SCALE GENOMIC DNA]</scope>
    <source>
        <strain evidence="5 6">K22</strain>
    </source>
</reference>
<sequence>MKRRVVITGLGVISPIGNGCTAFWQSLISGRSGIRAISRFDASGLPVRIAGEITDFALEDYSPAPIEYLTSDGTRLKFDLRTQYAIAAAELAVREAALTVSQLAEACLYFGSGEGPNDLEWLAQLLSPYALSEGCDTARLLSEARDPSFALHDQLMEATIPASVIASRFGIEGEVTTCLTACAASAQAIGEGMRRIQTGECDVALVGGAHAMTAPLDVIGFASLSALSTRNEEPTRASRPFDLRRDGFVLSEGAGALVIEEREHARRRGARIRAELLGYGLSSDAYRITDMHPEARGPIAAINAALQDAGLDPEEIGYVNAHGTSTLENDRTETLALHRAFGKAAPHIPVSSTKSMTGHMVAAAGAVELIATVLALEAQLLPPTINLEEPDPECDLDYVPNRARHHEFRFAMSNSFGFGGQNVALIIGKDGS</sequence>
<evidence type="ECO:0000256" key="3">
    <source>
        <dbReference type="RuleBase" id="RU003694"/>
    </source>
</evidence>
<dbReference type="Pfam" id="PF00109">
    <property type="entry name" value="ketoacyl-synt"/>
    <property type="match status" value="1"/>
</dbReference>
<dbReference type="GO" id="GO:0005829">
    <property type="term" value="C:cytosol"/>
    <property type="evidence" value="ECO:0007669"/>
    <property type="project" value="TreeGrafter"/>
</dbReference>
<dbReference type="InterPro" id="IPR014031">
    <property type="entry name" value="Ketoacyl_synth_C"/>
</dbReference>
<name>A0A0B6WTY4_9BACT</name>
<dbReference type="GO" id="GO:0004315">
    <property type="term" value="F:3-oxoacyl-[acyl-carrier-protein] synthase activity"/>
    <property type="evidence" value="ECO:0007669"/>
    <property type="project" value="UniProtKB-EC"/>
</dbReference>
<dbReference type="PANTHER" id="PTHR11712:SF336">
    <property type="entry name" value="3-OXOACYL-[ACYL-CARRIER-PROTEIN] SYNTHASE, MITOCHONDRIAL"/>
    <property type="match status" value="1"/>
</dbReference>
<keyword evidence="2 3" id="KW-0808">Transferase</keyword>
<dbReference type="FunFam" id="3.40.47.10:FF:000029">
    <property type="entry name" value="3-oxoacyl-[acyl-carrier-protein] synthase 1"/>
    <property type="match status" value="1"/>
</dbReference>
<dbReference type="InterPro" id="IPR016039">
    <property type="entry name" value="Thiolase-like"/>
</dbReference>
<dbReference type="InterPro" id="IPR000794">
    <property type="entry name" value="Beta-ketoacyl_synthase"/>
</dbReference>
<dbReference type="EC" id="2.3.1.179" evidence="5"/>
<evidence type="ECO:0000313" key="6">
    <source>
        <dbReference type="Proteomes" id="UP000031518"/>
    </source>
</evidence>
<dbReference type="AlphaFoldDB" id="A0A0B6WTY4"/>
<dbReference type="InterPro" id="IPR014030">
    <property type="entry name" value="Ketoacyl_synth_N"/>
</dbReference>
<dbReference type="EMBL" id="CBXV010000001">
    <property type="protein sequence ID" value="CDM64137.1"/>
    <property type="molecule type" value="Genomic_DNA"/>
</dbReference>
<keyword evidence="5" id="KW-0012">Acyltransferase</keyword>
<dbReference type="RefSeq" id="WP_041973154.1">
    <property type="nucleotide sequence ID" value="NZ_CBXV010000001.1"/>
</dbReference>
<feature type="domain" description="Ketosynthase family 3 (KS3)" evidence="4">
    <location>
        <begin position="2"/>
        <end position="429"/>
    </location>
</feature>
<evidence type="ECO:0000259" key="4">
    <source>
        <dbReference type="PROSITE" id="PS52004"/>
    </source>
</evidence>
<reference evidence="5 6" key="1">
    <citation type="submission" date="2013-12" db="EMBL/GenBank/DDBJ databases">
        <authorList>
            <person name="Stott M."/>
        </authorList>
    </citation>
    <scope>NUCLEOTIDE SEQUENCE [LARGE SCALE GENOMIC DNA]</scope>
    <source>
        <strain evidence="5 6">K22</strain>
    </source>
</reference>
<dbReference type="PROSITE" id="PS52004">
    <property type="entry name" value="KS3_2"/>
    <property type="match status" value="1"/>
</dbReference>
<organism evidence="5 6">
    <name type="scientific">Pyrinomonas methylaliphatogenes</name>
    <dbReference type="NCBI Taxonomy" id="454194"/>
    <lineage>
        <taxon>Bacteria</taxon>
        <taxon>Pseudomonadati</taxon>
        <taxon>Acidobacteriota</taxon>
        <taxon>Blastocatellia</taxon>
        <taxon>Blastocatellales</taxon>
        <taxon>Pyrinomonadaceae</taxon>
        <taxon>Pyrinomonas</taxon>
    </lineage>
</organism>
<dbReference type="PANTHER" id="PTHR11712">
    <property type="entry name" value="POLYKETIDE SYNTHASE-RELATED"/>
    <property type="match status" value="1"/>
</dbReference>
<dbReference type="Pfam" id="PF02801">
    <property type="entry name" value="Ketoacyl-synt_C"/>
    <property type="match status" value="1"/>
</dbReference>
<dbReference type="SMART" id="SM00825">
    <property type="entry name" value="PKS_KS"/>
    <property type="match status" value="1"/>
</dbReference>
<keyword evidence="6" id="KW-1185">Reference proteome</keyword>
<dbReference type="InterPro" id="IPR020841">
    <property type="entry name" value="PKS_Beta-ketoAc_synthase_dom"/>
</dbReference>
<comment type="similarity">
    <text evidence="1 3">Belongs to the thiolase-like superfamily. Beta-ketoacyl-ACP synthases family.</text>
</comment>
<dbReference type="CDD" id="cd00834">
    <property type="entry name" value="KAS_I_II"/>
    <property type="match status" value="1"/>
</dbReference>
<evidence type="ECO:0000256" key="1">
    <source>
        <dbReference type="ARBA" id="ARBA00008467"/>
    </source>
</evidence>
<gene>
    <name evidence="5" type="ORF">PYK22_00129</name>
</gene>
<evidence type="ECO:0000256" key="2">
    <source>
        <dbReference type="ARBA" id="ARBA00022679"/>
    </source>
</evidence>
<dbReference type="Proteomes" id="UP000031518">
    <property type="component" value="Unassembled WGS sequence"/>
</dbReference>